<sequence>MAEAGVVATRMGLLLLLVTLSFACRWAAFGSSRLLDRASFARVAPAVHGELLTLASFAGLAVLALELPALLPRADVVLQLLPLLTMAVAIHLLLAVVIVVRAALLCASWDVAENISADDLAVSLGNLQLSRRRGGVWTAFWADRRIAALQRIRAFQEVRGAFLTQHGLYAWFPFARYVRACMNKQLARLTRVHWSCWLLAVLLTLCRDLVSWHHCDRKDDEHELASGEVAADDELGMQLTVIFTSIAVALATIAIASAVVRERALTRLVASLRYWVAPVANDFAPTRGGRSTDWLSPDDWRRGSRTRLSATLTRERDGSIHYAPPSASHAPGGALHGPRLTGTFSWVQLPAATAPLGTPAIESVWAHRERLRCESPLPVMNEVAERREEAGRGWWWCSCVELGWRRLRWAPSVFLASSKLLFAVDQARGVGSVGGGNDGVWYGEGCKGIGERGAEVAAGLLGGRRGAHPTVAQAVLFGCSFLIALLLAPIGPTCGNLSPLELGWQAGNVAPIHSFVAVCALPLLMCASIFIFVWQLPSFSLVTNVALRTDTKVLNDLQRNAVVQHTGGLGATLESRNRSRGTSAER</sequence>
<protein>
    <submittedName>
        <fullName evidence="2">Uncharacterized protein</fullName>
    </submittedName>
</protein>
<keyword evidence="1" id="KW-0472">Membrane</keyword>
<feature type="transmembrane region" description="Helical" evidence="1">
    <location>
        <begin position="474"/>
        <end position="492"/>
    </location>
</feature>
<organism evidence="2 3">
    <name type="scientific">Prymnesium parvum</name>
    <name type="common">Toxic golden alga</name>
    <dbReference type="NCBI Taxonomy" id="97485"/>
    <lineage>
        <taxon>Eukaryota</taxon>
        <taxon>Haptista</taxon>
        <taxon>Haptophyta</taxon>
        <taxon>Prymnesiophyceae</taxon>
        <taxon>Prymnesiales</taxon>
        <taxon>Prymnesiaceae</taxon>
        <taxon>Prymnesium</taxon>
    </lineage>
</organism>
<evidence type="ECO:0000313" key="3">
    <source>
        <dbReference type="Proteomes" id="UP001515480"/>
    </source>
</evidence>
<dbReference type="Proteomes" id="UP001515480">
    <property type="component" value="Unassembled WGS sequence"/>
</dbReference>
<keyword evidence="3" id="KW-1185">Reference proteome</keyword>
<dbReference type="EMBL" id="JBGBPQ010000011">
    <property type="protein sequence ID" value="KAL1515926.1"/>
    <property type="molecule type" value="Genomic_DNA"/>
</dbReference>
<comment type="caution">
    <text evidence="2">The sequence shown here is derived from an EMBL/GenBank/DDBJ whole genome shotgun (WGS) entry which is preliminary data.</text>
</comment>
<evidence type="ECO:0000313" key="2">
    <source>
        <dbReference type="EMBL" id="KAL1515926.1"/>
    </source>
</evidence>
<accession>A0AB34JBC1</accession>
<evidence type="ECO:0000256" key="1">
    <source>
        <dbReference type="SAM" id="Phobius"/>
    </source>
</evidence>
<feature type="transmembrane region" description="Helical" evidence="1">
    <location>
        <begin position="51"/>
        <end position="71"/>
    </location>
</feature>
<gene>
    <name evidence="2" type="ORF">AB1Y20_002540</name>
</gene>
<keyword evidence="1" id="KW-0812">Transmembrane</keyword>
<keyword evidence="1" id="KW-1133">Transmembrane helix</keyword>
<name>A0AB34JBC1_PRYPA</name>
<reference evidence="2 3" key="1">
    <citation type="journal article" date="2024" name="Science">
        <title>Giant polyketide synthase enzymes in the biosynthesis of giant marine polyether toxins.</title>
        <authorList>
            <person name="Fallon T.R."/>
            <person name="Shende V.V."/>
            <person name="Wierzbicki I.H."/>
            <person name="Pendleton A.L."/>
            <person name="Watervoot N.F."/>
            <person name="Auber R.P."/>
            <person name="Gonzalez D.J."/>
            <person name="Wisecaver J.H."/>
            <person name="Moore B.S."/>
        </authorList>
    </citation>
    <scope>NUCLEOTIDE SEQUENCE [LARGE SCALE GENOMIC DNA]</scope>
    <source>
        <strain evidence="2 3">12B1</strain>
    </source>
</reference>
<proteinExistence type="predicted"/>
<feature type="transmembrane region" description="Helical" evidence="1">
    <location>
        <begin position="83"/>
        <end position="104"/>
    </location>
</feature>
<feature type="transmembrane region" description="Helical" evidence="1">
    <location>
        <begin position="512"/>
        <end position="534"/>
    </location>
</feature>
<feature type="transmembrane region" description="Helical" evidence="1">
    <location>
        <begin position="239"/>
        <end position="260"/>
    </location>
</feature>
<dbReference type="AlphaFoldDB" id="A0AB34JBC1"/>